<feature type="signal peptide" evidence="1">
    <location>
        <begin position="1"/>
        <end position="29"/>
    </location>
</feature>
<organism evidence="3 4">
    <name type="scientific">Tangfeifania diversioriginum</name>
    <dbReference type="NCBI Taxonomy" id="1168035"/>
    <lineage>
        <taxon>Bacteria</taxon>
        <taxon>Pseudomonadati</taxon>
        <taxon>Bacteroidota</taxon>
        <taxon>Bacteroidia</taxon>
        <taxon>Marinilabiliales</taxon>
        <taxon>Prolixibacteraceae</taxon>
        <taxon>Tangfeifania</taxon>
    </lineage>
</organism>
<dbReference type="RefSeq" id="WP_073169670.1">
    <property type="nucleotide sequence ID" value="NZ_FQZE01000017.1"/>
</dbReference>
<dbReference type="SUPFAM" id="SSF89372">
    <property type="entry name" value="Fucose-specific lectin"/>
    <property type="match status" value="2"/>
</dbReference>
<dbReference type="NCBIfam" id="TIGR04183">
    <property type="entry name" value="Por_Secre_tail"/>
    <property type="match status" value="1"/>
</dbReference>
<keyword evidence="4" id="KW-1185">Reference proteome</keyword>
<sequence>MAKTKKSGRRQTLLTCLLLTFWGFIPSSAQNWVPVGAEGFSEGETFSQSIAFIGETPYVAYMDRTHDDKATVMKFNEEEWEVVGSAGFTPGKANSLCFAISGNTPYVAFCDVANGRKASVMKFDGTDWVFVGGPGITENIADEVSLAIENGTLWLAFQDAVQNSKITVIKNGGEGWATVGTPGFSTGFMTNVIDIAVENGTPYVSYRDYGANYRASVMKYNSASSAWEVLGQQGFSASTHDAYQCLAVYNNTPYLATRGTDAKATLYKFDGSGWVPLGTDGLSKGTAFYPTVKFAPNGVPHIAFSDDGEGEKATLMKYTETGWEQVGEVASKSGADYTSLAFSASGVPHLAFRDHWKLRRTTVVKYANTTSVKAANTNEMTFRVYPNPNTGTFTIELPQKAIHGSRVEITDLNGKTIFSKKMNTSTIQTIDLPPNVKGFYLVKLSGNGTVSNQSIIIN</sequence>
<name>A0A1M6IN96_9BACT</name>
<dbReference type="EMBL" id="FQZE01000017">
    <property type="protein sequence ID" value="SHJ35823.1"/>
    <property type="molecule type" value="Genomic_DNA"/>
</dbReference>
<evidence type="ECO:0000313" key="3">
    <source>
        <dbReference type="EMBL" id="SHJ35823.1"/>
    </source>
</evidence>
<feature type="chain" id="PRO_5013110534" evidence="1">
    <location>
        <begin position="30"/>
        <end position="458"/>
    </location>
</feature>
<evidence type="ECO:0000256" key="1">
    <source>
        <dbReference type="SAM" id="SignalP"/>
    </source>
</evidence>
<dbReference type="InterPro" id="IPR026444">
    <property type="entry name" value="Secre_tail"/>
</dbReference>
<dbReference type="OrthoDB" id="789014at2"/>
<dbReference type="STRING" id="1168035.SAMN05444280_11757"/>
<dbReference type="AlphaFoldDB" id="A0A1M6IN96"/>
<dbReference type="Proteomes" id="UP000184050">
    <property type="component" value="Unassembled WGS sequence"/>
</dbReference>
<feature type="domain" description="Secretion system C-terminal sorting" evidence="2">
    <location>
        <begin position="384"/>
        <end position="457"/>
    </location>
</feature>
<protein>
    <submittedName>
        <fullName evidence="3">Por secretion system C-terminal sorting domain-containing protein</fullName>
    </submittedName>
</protein>
<proteinExistence type="predicted"/>
<evidence type="ECO:0000259" key="2">
    <source>
        <dbReference type="Pfam" id="PF18962"/>
    </source>
</evidence>
<evidence type="ECO:0000313" key="4">
    <source>
        <dbReference type="Proteomes" id="UP000184050"/>
    </source>
</evidence>
<dbReference type="Pfam" id="PF18962">
    <property type="entry name" value="Por_Secre_tail"/>
    <property type="match status" value="1"/>
</dbReference>
<gene>
    <name evidence="3" type="ORF">SAMN05444280_11757</name>
</gene>
<reference evidence="3 4" key="1">
    <citation type="submission" date="2016-11" db="EMBL/GenBank/DDBJ databases">
        <authorList>
            <person name="Jaros S."/>
            <person name="Januszkiewicz K."/>
            <person name="Wedrychowicz H."/>
        </authorList>
    </citation>
    <scope>NUCLEOTIDE SEQUENCE [LARGE SCALE GENOMIC DNA]</scope>
    <source>
        <strain evidence="3 4">DSM 27063</strain>
    </source>
</reference>
<keyword evidence="1" id="KW-0732">Signal</keyword>
<accession>A0A1M6IN96</accession>